<dbReference type="InterPro" id="IPR003203">
    <property type="entry name" value="CobU/CobP"/>
</dbReference>
<dbReference type="InterPro" id="IPR027417">
    <property type="entry name" value="P-loop_NTPase"/>
</dbReference>
<evidence type="ECO:0000256" key="8">
    <source>
        <dbReference type="ARBA" id="ARBA00012016"/>
    </source>
</evidence>
<gene>
    <name evidence="20" type="ORF">GFC30_2463</name>
</gene>
<dbReference type="EC" id="2.7.1.156" evidence="8"/>
<sequence length="186" mass="20852">MVIFISGGVRSGKSGIAERTVRSLASPTSTIHYIATANVTDDEMRERVICHQQARRLQPVEWVTWEQPRNVHELIGKVCTEDVVLLDCLTNWVANELFAEQGWEKESYCRRKADDIFATINELSAVAKAVVIVSNELFSGGVLQDIGTYHFMKMLGWLHQQVVRVASSAIVVQHGILIVKKGDNFL</sequence>
<evidence type="ECO:0000256" key="6">
    <source>
        <dbReference type="ARBA" id="ARBA00005159"/>
    </source>
</evidence>
<dbReference type="SUPFAM" id="SSF52540">
    <property type="entry name" value="P-loop containing nucleoside triphosphate hydrolases"/>
    <property type="match status" value="1"/>
</dbReference>
<evidence type="ECO:0000256" key="13">
    <source>
        <dbReference type="ARBA" id="ARBA00022777"/>
    </source>
</evidence>
<dbReference type="GO" id="GO:0043752">
    <property type="term" value="F:adenosylcobinamide kinase activity"/>
    <property type="evidence" value="ECO:0007669"/>
    <property type="project" value="UniProtKB-EC"/>
</dbReference>
<feature type="binding site" evidence="19">
    <location>
        <begin position="7"/>
        <end position="14"/>
    </location>
    <ligand>
        <name>GTP</name>
        <dbReference type="ChEBI" id="CHEBI:37565"/>
    </ligand>
</feature>
<dbReference type="Gene3D" id="3.40.50.300">
    <property type="entry name" value="P-loop containing nucleotide triphosphate hydrolases"/>
    <property type="match status" value="1"/>
</dbReference>
<evidence type="ECO:0000256" key="18">
    <source>
        <dbReference type="PIRSR" id="PIRSR006135-1"/>
    </source>
</evidence>
<feature type="binding site" evidence="19">
    <location>
        <position position="66"/>
    </location>
    <ligand>
        <name>GTP</name>
        <dbReference type="ChEBI" id="CHEBI:37565"/>
    </ligand>
</feature>
<keyword evidence="14" id="KW-0067">ATP-binding</keyword>
<evidence type="ECO:0000256" key="11">
    <source>
        <dbReference type="ARBA" id="ARBA00022679"/>
    </source>
</evidence>
<dbReference type="GO" id="GO:0005524">
    <property type="term" value="F:ATP binding"/>
    <property type="evidence" value="ECO:0007669"/>
    <property type="project" value="UniProtKB-KW"/>
</dbReference>
<feature type="binding site" evidence="19">
    <location>
        <position position="87"/>
    </location>
    <ligand>
        <name>GTP</name>
        <dbReference type="ChEBI" id="CHEBI:37565"/>
    </ligand>
</feature>
<accession>A0A160F560</accession>
<dbReference type="AlphaFoldDB" id="A0A160F560"/>
<dbReference type="UniPathway" id="UPA00148">
    <property type="reaction ID" value="UER00236"/>
</dbReference>
<evidence type="ECO:0000256" key="3">
    <source>
        <dbReference type="ARBA" id="ARBA00001522"/>
    </source>
</evidence>
<evidence type="ECO:0000256" key="4">
    <source>
        <dbReference type="ARBA" id="ARBA00003889"/>
    </source>
</evidence>
<evidence type="ECO:0000256" key="9">
    <source>
        <dbReference type="ARBA" id="ARBA00012523"/>
    </source>
</evidence>
<evidence type="ECO:0000256" key="12">
    <source>
        <dbReference type="ARBA" id="ARBA00022741"/>
    </source>
</evidence>
<keyword evidence="11 20" id="KW-0808">Transferase</keyword>
<feature type="active site" description="GMP-histidine intermediate" evidence="18">
    <location>
        <position position="51"/>
    </location>
</feature>
<evidence type="ECO:0000256" key="7">
    <source>
        <dbReference type="ARBA" id="ARBA00007490"/>
    </source>
</evidence>
<evidence type="ECO:0000256" key="5">
    <source>
        <dbReference type="ARBA" id="ARBA00004692"/>
    </source>
</evidence>
<keyword evidence="21" id="KW-1185">Reference proteome</keyword>
<dbReference type="CDD" id="cd00544">
    <property type="entry name" value="CobU"/>
    <property type="match status" value="1"/>
</dbReference>
<protein>
    <recommendedName>
        <fullName evidence="16">Adenosylcobinamide kinase</fullName>
        <ecNumber evidence="8">2.7.1.156</ecNumber>
        <ecNumber evidence="9">2.7.7.62</ecNumber>
    </recommendedName>
    <alternativeName>
        <fullName evidence="17">Adenosylcobinamide-phosphate guanylyltransferase</fullName>
    </alternativeName>
</protein>
<dbReference type="EC" id="2.7.7.62" evidence="9"/>
<dbReference type="Pfam" id="PF02283">
    <property type="entry name" value="CobU"/>
    <property type="match status" value="1"/>
</dbReference>
<evidence type="ECO:0000256" key="19">
    <source>
        <dbReference type="PIRSR" id="PIRSR006135-2"/>
    </source>
</evidence>
<evidence type="ECO:0000256" key="16">
    <source>
        <dbReference type="ARBA" id="ARBA00029570"/>
    </source>
</evidence>
<dbReference type="RefSeq" id="WP_066325931.1">
    <property type="nucleotide sequence ID" value="NZ_CP015438.1"/>
</dbReference>
<comment type="catalytic activity">
    <reaction evidence="2">
        <text>adenosylcob(III)inamide phosphate + GTP + H(+) = adenosylcob(III)inamide-GDP + diphosphate</text>
        <dbReference type="Rhea" id="RHEA:22712"/>
        <dbReference type="ChEBI" id="CHEBI:15378"/>
        <dbReference type="ChEBI" id="CHEBI:33019"/>
        <dbReference type="ChEBI" id="CHEBI:37565"/>
        <dbReference type="ChEBI" id="CHEBI:58502"/>
        <dbReference type="ChEBI" id="CHEBI:60487"/>
        <dbReference type="EC" id="2.7.7.62"/>
    </reaction>
</comment>
<keyword evidence="15 19" id="KW-0342">GTP-binding</keyword>
<comment type="catalytic activity">
    <reaction evidence="1">
        <text>adenosylcob(III)inamide + ATP = adenosylcob(III)inamide phosphate + ADP + H(+)</text>
        <dbReference type="Rhea" id="RHEA:15769"/>
        <dbReference type="ChEBI" id="CHEBI:2480"/>
        <dbReference type="ChEBI" id="CHEBI:15378"/>
        <dbReference type="ChEBI" id="CHEBI:30616"/>
        <dbReference type="ChEBI" id="CHEBI:58502"/>
        <dbReference type="ChEBI" id="CHEBI:456216"/>
        <dbReference type="EC" id="2.7.1.156"/>
    </reaction>
</comment>
<dbReference type="OrthoDB" id="9799422at2"/>
<name>A0A160F560_9BACL</name>
<proteinExistence type="inferred from homology"/>
<evidence type="ECO:0000256" key="1">
    <source>
        <dbReference type="ARBA" id="ARBA00000312"/>
    </source>
</evidence>
<reference evidence="20 21" key="1">
    <citation type="journal article" date="2006" name="Syst. Appl. Microbiol.">
        <title>Anoxybacillus amylolyticus sp. nov., a thermophilic amylase producing bacterium isolated from Mount Rittmann (Antarctica).</title>
        <authorList>
            <person name="Poli A."/>
            <person name="Esposito E."/>
            <person name="Lama L."/>
            <person name="Orlando P."/>
            <person name="Nicolaus G."/>
            <person name="de Appolonia F."/>
            <person name="Gambacorta A."/>
            <person name="Nicolaus B."/>
        </authorList>
    </citation>
    <scope>NUCLEOTIDE SEQUENCE [LARGE SCALE GENOMIC DNA]</scope>
    <source>
        <strain evidence="20 21">DSM 15939</strain>
    </source>
</reference>
<dbReference type="PANTHER" id="PTHR34848">
    <property type="match status" value="1"/>
</dbReference>
<comment type="catalytic activity">
    <reaction evidence="3">
        <text>adenosylcob(III)inamide + GTP = adenosylcob(III)inamide phosphate + GDP + H(+)</text>
        <dbReference type="Rhea" id="RHEA:15765"/>
        <dbReference type="ChEBI" id="CHEBI:2480"/>
        <dbReference type="ChEBI" id="CHEBI:15378"/>
        <dbReference type="ChEBI" id="CHEBI:37565"/>
        <dbReference type="ChEBI" id="CHEBI:58189"/>
        <dbReference type="ChEBI" id="CHEBI:58502"/>
        <dbReference type="EC" id="2.7.1.156"/>
    </reaction>
</comment>
<evidence type="ECO:0000256" key="14">
    <source>
        <dbReference type="ARBA" id="ARBA00022840"/>
    </source>
</evidence>
<evidence type="ECO:0000313" key="20">
    <source>
        <dbReference type="EMBL" id="ANB60883.1"/>
    </source>
</evidence>
<dbReference type="PANTHER" id="PTHR34848:SF1">
    <property type="entry name" value="BIFUNCTIONAL ADENOSYLCOBALAMIN BIOSYNTHESIS PROTEIN COBU"/>
    <property type="match status" value="1"/>
</dbReference>
<dbReference type="PATRIC" id="fig|294699.3.peg.2533"/>
<keyword evidence="10" id="KW-0169">Cobalamin biosynthesis</keyword>
<comment type="similarity">
    <text evidence="7">Belongs to the CobU/CobP family.</text>
</comment>
<evidence type="ECO:0000313" key="21">
    <source>
        <dbReference type="Proteomes" id="UP000076865"/>
    </source>
</evidence>
<dbReference type="PIRSF" id="PIRSF006135">
    <property type="entry name" value="CobU"/>
    <property type="match status" value="1"/>
</dbReference>
<comment type="function">
    <text evidence="4">Catalyzes ATP-dependent phosphorylation of adenosylcobinamide and addition of GMP to adenosylcobinamide phosphate.</text>
</comment>
<dbReference type="GO" id="GO:0005525">
    <property type="term" value="F:GTP binding"/>
    <property type="evidence" value="ECO:0007669"/>
    <property type="project" value="UniProtKB-KW"/>
</dbReference>
<comment type="pathway">
    <text evidence="5">Cofactor biosynthesis; adenosylcobalamin biosynthesis; adenosylcobalamin from cob(II)yrinate a,c-diamide: step 6/7.</text>
</comment>
<organism evidence="20 21">
    <name type="scientific">Anoxybacteroides amylolyticum</name>
    <dbReference type="NCBI Taxonomy" id="294699"/>
    <lineage>
        <taxon>Bacteria</taxon>
        <taxon>Bacillati</taxon>
        <taxon>Bacillota</taxon>
        <taxon>Bacilli</taxon>
        <taxon>Bacillales</taxon>
        <taxon>Anoxybacillaceae</taxon>
        <taxon>Anoxybacteroides</taxon>
    </lineage>
</organism>
<keyword evidence="13 20" id="KW-0418">Kinase</keyword>
<evidence type="ECO:0000256" key="2">
    <source>
        <dbReference type="ARBA" id="ARBA00000711"/>
    </source>
</evidence>
<evidence type="ECO:0000256" key="15">
    <source>
        <dbReference type="ARBA" id="ARBA00023134"/>
    </source>
</evidence>
<dbReference type="GO" id="GO:0009236">
    <property type="term" value="P:cobalamin biosynthetic process"/>
    <property type="evidence" value="ECO:0007669"/>
    <property type="project" value="UniProtKB-UniPathway"/>
</dbReference>
<evidence type="ECO:0000256" key="10">
    <source>
        <dbReference type="ARBA" id="ARBA00022573"/>
    </source>
</evidence>
<dbReference type="EMBL" id="CP015438">
    <property type="protein sequence ID" value="ANB60883.1"/>
    <property type="molecule type" value="Genomic_DNA"/>
</dbReference>
<feature type="binding site" evidence="19">
    <location>
        <begin position="35"/>
        <end position="37"/>
    </location>
    <ligand>
        <name>GTP</name>
        <dbReference type="ChEBI" id="CHEBI:37565"/>
    </ligand>
</feature>
<keyword evidence="12 19" id="KW-0547">Nucleotide-binding</keyword>
<dbReference type="KEGG" id="aamy:GFC30_2463"/>
<dbReference type="GO" id="GO:0008820">
    <property type="term" value="F:cobinamide phosphate guanylyltransferase activity"/>
    <property type="evidence" value="ECO:0007669"/>
    <property type="project" value="UniProtKB-EC"/>
</dbReference>
<dbReference type="Proteomes" id="UP000076865">
    <property type="component" value="Chromosome"/>
</dbReference>
<evidence type="ECO:0000256" key="17">
    <source>
        <dbReference type="ARBA" id="ARBA00030571"/>
    </source>
</evidence>
<comment type="pathway">
    <text evidence="6">Cofactor biosynthesis; adenosylcobalamin biosynthesis; adenosylcobalamin from cob(II)yrinate a,c-diamide: step 5/7.</text>
</comment>